<sequence>MMTQTRDKGRRLIGRQKAVVWSLGEKCVLAWMFHSPKLETPADTGVSEQA</sequence>
<evidence type="ECO:0000313" key="1">
    <source>
        <dbReference type="EMBL" id="CEK27106.1"/>
    </source>
</evidence>
<accession>A0A0A8VHM3</accession>
<reference evidence="1" key="1">
    <citation type="journal article" date="2015" name="Genome Announc.">
        <title>Complete Genome Sequence of Yersinia ruckeri Strain CSF007-82, Etiologic Agent of Red Mouth Disease in Salmonid Fish.</title>
        <authorList>
            <person name="Nelson M.C."/>
            <person name="LaPatra S.E."/>
            <person name="Welch T.J."/>
            <person name="Graf J."/>
        </authorList>
    </citation>
    <scope>NUCLEOTIDE SEQUENCE</scope>
    <source>
        <strain evidence="1">CSF007-82</strain>
    </source>
</reference>
<dbReference type="AlphaFoldDB" id="A0A0A8VHM3"/>
<proteinExistence type="predicted"/>
<organism evidence="1">
    <name type="scientific">Yersinia ruckeri</name>
    <dbReference type="NCBI Taxonomy" id="29486"/>
    <lineage>
        <taxon>Bacteria</taxon>
        <taxon>Pseudomonadati</taxon>
        <taxon>Pseudomonadota</taxon>
        <taxon>Gammaproteobacteria</taxon>
        <taxon>Enterobacterales</taxon>
        <taxon>Yersiniaceae</taxon>
        <taxon>Yersinia</taxon>
    </lineage>
</organism>
<name>A0A0A8VHM3_YERRU</name>
<dbReference type="EMBL" id="LN681231">
    <property type="protein sequence ID" value="CEK27106.1"/>
    <property type="molecule type" value="Genomic_DNA"/>
</dbReference>
<gene>
    <name evidence="1" type="ORF">CSF007_6745</name>
</gene>
<protein>
    <submittedName>
        <fullName evidence="1">Uncharacterized protein</fullName>
    </submittedName>
</protein>